<proteinExistence type="predicted"/>
<evidence type="ECO:0000313" key="1">
    <source>
        <dbReference type="EMBL" id="PIK57773.1"/>
    </source>
</evidence>
<organism evidence="1 2">
    <name type="scientific">Stichopus japonicus</name>
    <name type="common">Sea cucumber</name>
    <dbReference type="NCBI Taxonomy" id="307972"/>
    <lineage>
        <taxon>Eukaryota</taxon>
        <taxon>Metazoa</taxon>
        <taxon>Echinodermata</taxon>
        <taxon>Eleutherozoa</taxon>
        <taxon>Echinozoa</taxon>
        <taxon>Holothuroidea</taxon>
        <taxon>Aspidochirotacea</taxon>
        <taxon>Aspidochirotida</taxon>
        <taxon>Stichopodidae</taxon>
        <taxon>Apostichopus</taxon>
    </lineage>
</organism>
<evidence type="ECO:0000313" key="2">
    <source>
        <dbReference type="Proteomes" id="UP000230750"/>
    </source>
</evidence>
<comment type="caution">
    <text evidence="1">The sequence shown here is derived from an EMBL/GenBank/DDBJ whole genome shotgun (WGS) entry which is preliminary data.</text>
</comment>
<reference evidence="1 2" key="1">
    <citation type="journal article" date="2017" name="PLoS Biol.">
        <title>The sea cucumber genome provides insights into morphological evolution and visceral regeneration.</title>
        <authorList>
            <person name="Zhang X."/>
            <person name="Sun L."/>
            <person name="Yuan J."/>
            <person name="Sun Y."/>
            <person name="Gao Y."/>
            <person name="Zhang L."/>
            <person name="Li S."/>
            <person name="Dai H."/>
            <person name="Hamel J.F."/>
            <person name="Liu C."/>
            <person name="Yu Y."/>
            <person name="Liu S."/>
            <person name="Lin W."/>
            <person name="Guo K."/>
            <person name="Jin S."/>
            <person name="Xu P."/>
            <person name="Storey K.B."/>
            <person name="Huan P."/>
            <person name="Zhang T."/>
            <person name="Zhou Y."/>
            <person name="Zhang J."/>
            <person name="Lin C."/>
            <person name="Li X."/>
            <person name="Xing L."/>
            <person name="Huo D."/>
            <person name="Sun M."/>
            <person name="Wang L."/>
            <person name="Mercier A."/>
            <person name="Li F."/>
            <person name="Yang H."/>
            <person name="Xiang J."/>
        </authorList>
    </citation>
    <scope>NUCLEOTIDE SEQUENCE [LARGE SCALE GENOMIC DNA]</scope>
    <source>
        <strain evidence="1">Shaxun</strain>
        <tissue evidence="1">Muscle</tissue>
    </source>
</reference>
<dbReference type="Proteomes" id="UP000230750">
    <property type="component" value="Unassembled WGS sequence"/>
</dbReference>
<name>A0A2G8LBZ0_STIJA</name>
<sequence>MLECAGFPIICSKAACKDENGVKPDMILPACTQGKLCVVRLLVDDSSVEEMSVDDIEVEGAEEVEVDGADDVEVEGVDAVEVEGVDVMGLRRLDMKDVKVSMWVKVKYEEEVFIGRVLQKVGDEVCVRCLEKPFGVDKGMPQEMEKESAPIFYGEVYEAEVQPGMVKCGRM</sequence>
<accession>A0A2G8LBZ0</accession>
<gene>
    <name evidence="1" type="ORF">BSL78_05299</name>
</gene>
<dbReference type="EMBL" id="MRZV01000132">
    <property type="protein sequence ID" value="PIK57773.1"/>
    <property type="molecule type" value="Genomic_DNA"/>
</dbReference>
<protein>
    <submittedName>
        <fullName evidence="1">Uncharacterized protein</fullName>
    </submittedName>
</protein>
<keyword evidence="2" id="KW-1185">Reference proteome</keyword>
<dbReference type="AlphaFoldDB" id="A0A2G8LBZ0"/>